<keyword evidence="4" id="KW-1185">Reference proteome</keyword>
<dbReference type="EMBL" id="CCKQ01014864">
    <property type="protein sequence ID" value="CDW86659.1"/>
    <property type="molecule type" value="Genomic_DNA"/>
</dbReference>
<dbReference type="GO" id="GO:0036064">
    <property type="term" value="C:ciliary basal body"/>
    <property type="evidence" value="ECO:0007669"/>
    <property type="project" value="TreeGrafter"/>
</dbReference>
<dbReference type="AlphaFoldDB" id="A0A078AWW5"/>
<dbReference type="OMA" id="ETKNEYD"/>
<evidence type="ECO:0000256" key="2">
    <source>
        <dbReference type="SAM" id="MobiDB-lite"/>
    </source>
</evidence>
<evidence type="ECO:0000313" key="3">
    <source>
        <dbReference type="EMBL" id="CDW86659.1"/>
    </source>
</evidence>
<dbReference type="Proteomes" id="UP000039865">
    <property type="component" value="Unassembled WGS sequence"/>
</dbReference>
<keyword evidence="1" id="KW-0175">Coiled coil</keyword>
<accession>A0A078AWW5</accession>
<feature type="region of interest" description="Disordered" evidence="2">
    <location>
        <begin position="107"/>
        <end position="126"/>
    </location>
</feature>
<proteinExistence type="predicted"/>
<evidence type="ECO:0000256" key="1">
    <source>
        <dbReference type="SAM" id="Coils"/>
    </source>
</evidence>
<feature type="compositionally biased region" description="Basic and acidic residues" evidence="2">
    <location>
        <begin position="115"/>
        <end position="126"/>
    </location>
</feature>
<evidence type="ECO:0000313" key="4">
    <source>
        <dbReference type="Proteomes" id="UP000039865"/>
    </source>
</evidence>
<dbReference type="OrthoDB" id="308231at2759"/>
<sequence length="126" mass="14563">MANSGATLQNYNTELIKMLETIKENRDEVQVEIDAEESEKRQIEENMKMLSLRLQELNESLSKKYNTRNEFDKTISETENAFMKILESSQTLLHVLKKEGASLNKKKAQTLTGVKKGDFETPQRDH</sequence>
<reference evidence="3 4" key="1">
    <citation type="submission" date="2014-06" db="EMBL/GenBank/DDBJ databases">
        <authorList>
            <person name="Swart Estienne"/>
        </authorList>
    </citation>
    <scope>NUCLEOTIDE SEQUENCE [LARGE SCALE GENOMIC DNA]</scope>
    <source>
        <strain evidence="3 4">130c</strain>
    </source>
</reference>
<name>A0A078AWW5_STYLE</name>
<dbReference type="PANTHER" id="PTHR28661:SF1">
    <property type="entry name" value="MICROTUBULE NUCLEATION FACTOR SSNA1"/>
    <property type="match status" value="1"/>
</dbReference>
<gene>
    <name evidence="3" type="primary">Contig14915.g15894</name>
    <name evidence="3" type="ORF">STYLEM_15757</name>
</gene>
<dbReference type="InterPro" id="IPR033362">
    <property type="entry name" value="SSNA1_fam"/>
</dbReference>
<protein>
    <submittedName>
        <fullName evidence="3">Uncharacterized protein</fullName>
    </submittedName>
</protein>
<feature type="coiled-coil region" evidence="1">
    <location>
        <begin position="8"/>
        <end position="60"/>
    </location>
</feature>
<organism evidence="3 4">
    <name type="scientific">Stylonychia lemnae</name>
    <name type="common">Ciliate</name>
    <dbReference type="NCBI Taxonomy" id="5949"/>
    <lineage>
        <taxon>Eukaryota</taxon>
        <taxon>Sar</taxon>
        <taxon>Alveolata</taxon>
        <taxon>Ciliophora</taxon>
        <taxon>Intramacronucleata</taxon>
        <taxon>Spirotrichea</taxon>
        <taxon>Stichotrichia</taxon>
        <taxon>Sporadotrichida</taxon>
        <taxon>Oxytrichidae</taxon>
        <taxon>Stylonychinae</taxon>
        <taxon>Stylonychia</taxon>
    </lineage>
</organism>
<dbReference type="InParanoid" id="A0A078AWW5"/>
<dbReference type="PANTHER" id="PTHR28661">
    <property type="entry name" value="SJOEGREN SYNDROME NUCLEAR AUTOANTIGEN 1"/>
    <property type="match status" value="1"/>
</dbReference>